<dbReference type="AlphaFoldDB" id="A0A2K9NUD8"/>
<reference evidence="1 2" key="1">
    <citation type="submission" date="2018-01" db="EMBL/GenBank/DDBJ databases">
        <title>Complete genome sequence of Bacteriovorax stolpii DSM12778.</title>
        <authorList>
            <person name="Tang B."/>
            <person name="Chang J."/>
        </authorList>
    </citation>
    <scope>NUCLEOTIDE SEQUENCE [LARGE SCALE GENOMIC DNA]</scope>
    <source>
        <strain evidence="1 2">DSM 12778</strain>
    </source>
</reference>
<gene>
    <name evidence="1" type="ORF">C0V70_13580</name>
</gene>
<dbReference type="Proteomes" id="UP000235584">
    <property type="component" value="Chromosome"/>
</dbReference>
<evidence type="ECO:0000313" key="1">
    <source>
        <dbReference type="EMBL" id="AUN99112.1"/>
    </source>
</evidence>
<accession>A0A2K9NUD8</accession>
<protein>
    <submittedName>
        <fullName evidence="1">Uncharacterized protein</fullName>
    </submittedName>
</protein>
<proteinExistence type="predicted"/>
<evidence type="ECO:0000313" key="2">
    <source>
        <dbReference type="Proteomes" id="UP000235584"/>
    </source>
</evidence>
<dbReference type="RefSeq" id="WP_102244403.1">
    <property type="nucleotide sequence ID" value="NZ_CP025704.1"/>
</dbReference>
<dbReference type="EMBL" id="CP025704">
    <property type="protein sequence ID" value="AUN99112.1"/>
    <property type="molecule type" value="Genomic_DNA"/>
</dbReference>
<dbReference type="KEGG" id="bsto:C0V70_13580"/>
<organism evidence="1 2">
    <name type="scientific">Bacteriovorax stolpii</name>
    <name type="common">Bdellovibrio stolpii</name>
    <dbReference type="NCBI Taxonomy" id="960"/>
    <lineage>
        <taxon>Bacteria</taxon>
        <taxon>Pseudomonadati</taxon>
        <taxon>Bdellovibrionota</taxon>
        <taxon>Bacteriovoracia</taxon>
        <taxon>Bacteriovoracales</taxon>
        <taxon>Bacteriovoracaceae</taxon>
        <taxon>Bacteriovorax</taxon>
    </lineage>
</organism>
<sequence length="273" mass="30522">MKTLLLLTALSFTNTLHARELTNGLGKIERRTKISLNRQQIFILRSIVVNAQGRFIPKNFPRAYKYIYSQLKIMKPKVDDGTLFWFQKASDINAGAGSSSYMIRTYTTMGLQIADRDVPDLQKVSNNIAVNVLRDILLNKAVLPLQNILARDITAAMKVGNIQDLAGWGGSFYYWHMPLVDTRGKLIKDPRTTIPNDYLTVGDSILRDKDQTRRFILTSVLSMSSTPYFVALSDAPGLLKAVSAIGDLPDEVRLPIIEEISKRDSMMGAVLGL</sequence>
<name>A0A2K9NUD8_BACTC</name>
<keyword evidence="2" id="KW-1185">Reference proteome</keyword>